<comment type="caution">
    <text evidence="1">The sequence shown here is derived from an EMBL/GenBank/DDBJ whole genome shotgun (WGS) entry which is preliminary data.</text>
</comment>
<keyword evidence="2" id="KW-1185">Reference proteome</keyword>
<sequence>MWAELPDELWRRILEVGIESCGFSYKDLCCISISCRRLRRLSKEDPLWNHLLCSDFPLKANSSLSFSASLSSKPLYKLWFERDKERRIAAHRRAVLRKESQIAEHSRKLRQIETRMAQESTKMRETVAELSNLHKVRQASVALNVWQPEVIRGRQKQIVEQSLVPAESRIRALEMELRLCKQQIKGLEKSYKDEKHRLDTAKEELVSMRYHPVRERTSASAGENEYNVKSKRMKRCDSSQGKQYKTS</sequence>
<evidence type="ECO:0000313" key="1">
    <source>
        <dbReference type="EMBL" id="KAI4348518.1"/>
    </source>
</evidence>
<name>A0ACB9PJG5_BAUVA</name>
<dbReference type="EMBL" id="CM039429">
    <property type="protein sequence ID" value="KAI4348518.1"/>
    <property type="molecule type" value="Genomic_DNA"/>
</dbReference>
<reference evidence="1 2" key="1">
    <citation type="journal article" date="2022" name="DNA Res.">
        <title>Chromosomal-level genome assembly of the orchid tree Bauhinia variegata (Leguminosae; Cercidoideae) supports the allotetraploid origin hypothesis of Bauhinia.</title>
        <authorList>
            <person name="Zhong Y."/>
            <person name="Chen Y."/>
            <person name="Zheng D."/>
            <person name="Pang J."/>
            <person name="Liu Y."/>
            <person name="Luo S."/>
            <person name="Meng S."/>
            <person name="Qian L."/>
            <person name="Wei D."/>
            <person name="Dai S."/>
            <person name="Zhou R."/>
        </authorList>
    </citation>
    <scope>NUCLEOTIDE SEQUENCE [LARGE SCALE GENOMIC DNA]</scope>
    <source>
        <strain evidence="1">BV-YZ2020</strain>
    </source>
</reference>
<gene>
    <name evidence="1" type="ORF">L6164_009232</name>
</gene>
<protein>
    <submittedName>
        <fullName evidence="1">Uncharacterized protein</fullName>
    </submittedName>
</protein>
<organism evidence="1 2">
    <name type="scientific">Bauhinia variegata</name>
    <name type="common">Purple orchid tree</name>
    <name type="synonym">Phanera variegata</name>
    <dbReference type="NCBI Taxonomy" id="167791"/>
    <lineage>
        <taxon>Eukaryota</taxon>
        <taxon>Viridiplantae</taxon>
        <taxon>Streptophyta</taxon>
        <taxon>Embryophyta</taxon>
        <taxon>Tracheophyta</taxon>
        <taxon>Spermatophyta</taxon>
        <taxon>Magnoliopsida</taxon>
        <taxon>eudicotyledons</taxon>
        <taxon>Gunneridae</taxon>
        <taxon>Pentapetalae</taxon>
        <taxon>rosids</taxon>
        <taxon>fabids</taxon>
        <taxon>Fabales</taxon>
        <taxon>Fabaceae</taxon>
        <taxon>Cercidoideae</taxon>
        <taxon>Cercideae</taxon>
        <taxon>Bauhiniinae</taxon>
        <taxon>Bauhinia</taxon>
    </lineage>
</organism>
<dbReference type="Proteomes" id="UP000828941">
    <property type="component" value="Chromosome 4"/>
</dbReference>
<evidence type="ECO:0000313" key="2">
    <source>
        <dbReference type="Proteomes" id="UP000828941"/>
    </source>
</evidence>
<accession>A0ACB9PJG5</accession>
<proteinExistence type="predicted"/>